<dbReference type="RefSeq" id="WP_234866875.1">
    <property type="nucleotide sequence ID" value="NZ_JAKEVY010000003.1"/>
</dbReference>
<dbReference type="Pfam" id="PF14322">
    <property type="entry name" value="SusD-like_3"/>
    <property type="match status" value="1"/>
</dbReference>
<name>A0ABS9BM65_9BACT</name>
<keyword evidence="10" id="KW-1185">Reference proteome</keyword>
<sequence>MKRLYRTSLAILLAASLGACEKKVVDLDPIDQIPTDRAIRTVANVNTAVNGVYGTYQYRRNVYVNAFISDELRLGTGTEYRNVGNILFNWQHVSDSQDWRDGETGGIWTNRYAVIDRANRILELIDGIPANTPAEEALKSQYKGELLAMRAIAHFDLLNYFSATLAYDPTALGIVVQAESAKSPSSYQPARVNQQEAINLINADLVQAKTLIPATFTNASRITRNAVSAMQAKVALYTRNWGAVAGFADEVINSQPLATISAYPSLWSTKSLPENQSTEVIWKYNVNAANSGFNIGGLFQDGNGAVQASPSQKLLNTYNQEDDVRFTTFFLTAPRNLIAKYGVVTGTISDNFQYDIKILRTSELVLAKAEALAELNDLDGANDALASLRSNRIADYEHTDITDKAALIDAILEERYKELVYEGHRYLDLRRRSLPITRLLEDAGGNPQSTTLATNNTKYILPIPQQEKFANPNMQQNAGY</sequence>
<dbReference type="InterPro" id="IPR033985">
    <property type="entry name" value="SusD-like_N"/>
</dbReference>
<dbReference type="Gene3D" id="1.25.40.390">
    <property type="match status" value="1"/>
</dbReference>
<gene>
    <name evidence="9" type="ORF">L0U88_14915</name>
</gene>
<dbReference type="InterPro" id="IPR012944">
    <property type="entry name" value="SusD_RagB_dom"/>
</dbReference>
<keyword evidence="3 6" id="KW-0732">Signal</keyword>
<feature type="chain" id="PRO_5046033774" evidence="6">
    <location>
        <begin position="20"/>
        <end position="480"/>
    </location>
</feature>
<evidence type="ECO:0000256" key="1">
    <source>
        <dbReference type="ARBA" id="ARBA00004442"/>
    </source>
</evidence>
<feature type="domain" description="SusD-like N-terminal" evidence="8">
    <location>
        <begin position="67"/>
        <end position="236"/>
    </location>
</feature>
<accession>A0ABS9BM65</accession>
<proteinExistence type="inferred from homology"/>
<evidence type="ECO:0000256" key="3">
    <source>
        <dbReference type="ARBA" id="ARBA00022729"/>
    </source>
</evidence>
<comment type="caution">
    <text evidence="9">The sequence shown here is derived from an EMBL/GenBank/DDBJ whole genome shotgun (WGS) entry which is preliminary data.</text>
</comment>
<evidence type="ECO:0000256" key="6">
    <source>
        <dbReference type="SAM" id="SignalP"/>
    </source>
</evidence>
<evidence type="ECO:0000256" key="2">
    <source>
        <dbReference type="ARBA" id="ARBA00006275"/>
    </source>
</evidence>
<dbReference type="InterPro" id="IPR011990">
    <property type="entry name" value="TPR-like_helical_dom_sf"/>
</dbReference>
<feature type="signal peptide" evidence="6">
    <location>
        <begin position="1"/>
        <end position="19"/>
    </location>
</feature>
<evidence type="ECO:0000256" key="4">
    <source>
        <dbReference type="ARBA" id="ARBA00023136"/>
    </source>
</evidence>
<dbReference type="Proteomes" id="UP001200145">
    <property type="component" value="Unassembled WGS sequence"/>
</dbReference>
<dbReference type="Pfam" id="PF07980">
    <property type="entry name" value="SusD_RagB"/>
    <property type="match status" value="1"/>
</dbReference>
<evidence type="ECO:0000259" key="8">
    <source>
        <dbReference type="Pfam" id="PF14322"/>
    </source>
</evidence>
<dbReference type="SUPFAM" id="SSF48452">
    <property type="entry name" value="TPR-like"/>
    <property type="match status" value="1"/>
</dbReference>
<evidence type="ECO:0000313" key="9">
    <source>
        <dbReference type="EMBL" id="MCF1715929.1"/>
    </source>
</evidence>
<comment type="subcellular location">
    <subcellularLocation>
        <location evidence="1">Cell outer membrane</location>
    </subcellularLocation>
</comment>
<protein>
    <submittedName>
        <fullName evidence="9">RagB/SusD family nutrient uptake outer membrane protein</fullName>
    </submittedName>
</protein>
<reference evidence="9 10" key="1">
    <citation type="submission" date="2022-01" db="EMBL/GenBank/DDBJ databases">
        <title>Flavihumibacter sp. nov., isolated from sediment of a river.</title>
        <authorList>
            <person name="Liu H."/>
        </authorList>
    </citation>
    <scope>NUCLEOTIDE SEQUENCE [LARGE SCALE GENOMIC DNA]</scope>
    <source>
        <strain evidence="9 10">RY-1</strain>
    </source>
</reference>
<evidence type="ECO:0000313" key="10">
    <source>
        <dbReference type="Proteomes" id="UP001200145"/>
    </source>
</evidence>
<organism evidence="9 10">
    <name type="scientific">Flavihumibacter fluminis</name>
    <dbReference type="NCBI Taxonomy" id="2909236"/>
    <lineage>
        <taxon>Bacteria</taxon>
        <taxon>Pseudomonadati</taxon>
        <taxon>Bacteroidota</taxon>
        <taxon>Chitinophagia</taxon>
        <taxon>Chitinophagales</taxon>
        <taxon>Chitinophagaceae</taxon>
        <taxon>Flavihumibacter</taxon>
    </lineage>
</organism>
<keyword evidence="5" id="KW-0998">Cell outer membrane</keyword>
<dbReference type="EMBL" id="JAKEVY010000003">
    <property type="protein sequence ID" value="MCF1715929.1"/>
    <property type="molecule type" value="Genomic_DNA"/>
</dbReference>
<keyword evidence="4" id="KW-0472">Membrane</keyword>
<dbReference type="PROSITE" id="PS51257">
    <property type="entry name" value="PROKAR_LIPOPROTEIN"/>
    <property type="match status" value="1"/>
</dbReference>
<feature type="domain" description="RagB/SusD" evidence="7">
    <location>
        <begin position="348"/>
        <end position="480"/>
    </location>
</feature>
<comment type="similarity">
    <text evidence="2">Belongs to the SusD family.</text>
</comment>
<evidence type="ECO:0000259" key="7">
    <source>
        <dbReference type="Pfam" id="PF07980"/>
    </source>
</evidence>
<evidence type="ECO:0000256" key="5">
    <source>
        <dbReference type="ARBA" id="ARBA00023237"/>
    </source>
</evidence>